<evidence type="ECO:0000313" key="2">
    <source>
        <dbReference type="EMBL" id="AKQ44814.1"/>
    </source>
</evidence>
<dbReference type="PATRIC" id="fig|1379910.4.peg.626"/>
<name>A0A0H4VM38_9BACT</name>
<reference evidence="2 3" key="1">
    <citation type="submission" date="2015-01" db="EMBL/GenBank/DDBJ databases">
        <title>Rufibacter sp./DG31D/ whole genome sequencing.</title>
        <authorList>
            <person name="Kim M.K."/>
            <person name="Srinivasan S."/>
            <person name="Lee J.-J."/>
        </authorList>
    </citation>
    <scope>NUCLEOTIDE SEQUENCE [LARGE SCALE GENOMIC DNA]</scope>
    <source>
        <strain evidence="2 3">DG31D</strain>
    </source>
</reference>
<evidence type="ECO:0000256" key="1">
    <source>
        <dbReference type="SAM" id="MobiDB-lite"/>
    </source>
</evidence>
<protein>
    <submittedName>
        <fullName evidence="2">Uncharacterized protein</fullName>
    </submittedName>
</protein>
<keyword evidence="3" id="KW-1185">Reference proteome</keyword>
<gene>
    <name evidence="2" type="ORF">TH63_02910</name>
</gene>
<dbReference type="EMBL" id="CP010777">
    <property type="protein sequence ID" value="AKQ44814.1"/>
    <property type="molecule type" value="Genomic_DNA"/>
</dbReference>
<feature type="region of interest" description="Disordered" evidence="1">
    <location>
        <begin position="18"/>
        <end position="61"/>
    </location>
</feature>
<feature type="compositionally biased region" description="Basic and acidic residues" evidence="1">
    <location>
        <begin position="28"/>
        <end position="61"/>
    </location>
</feature>
<dbReference type="Proteomes" id="UP000036458">
    <property type="component" value="Chromosome"/>
</dbReference>
<dbReference type="AlphaFoldDB" id="A0A0H4VM38"/>
<proteinExistence type="predicted"/>
<accession>A0A0H4VM38</accession>
<sequence length="61" mass="7047">MWPGNSFSYEKNFKEAARAVRGGKTGPRGRERSEGNHAVTKHKDPSDNRHYANNSRKEQRF</sequence>
<organism evidence="2 3">
    <name type="scientific">Rufibacter radiotolerans</name>
    <dbReference type="NCBI Taxonomy" id="1379910"/>
    <lineage>
        <taxon>Bacteria</taxon>
        <taxon>Pseudomonadati</taxon>
        <taxon>Bacteroidota</taxon>
        <taxon>Cytophagia</taxon>
        <taxon>Cytophagales</taxon>
        <taxon>Hymenobacteraceae</taxon>
        <taxon>Rufibacter</taxon>
    </lineage>
</organism>
<dbReference type="KEGG" id="ruf:TH63_02910"/>
<evidence type="ECO:0000313" key="3">
    <source>
        <dbReference type="Proteomes" id="UP000036458"/>
    </source>
</evidence>